<dbReference type="RefSeq" id="XP_008868241.1">
    <property type="nucleotide sequence ID" value="XM_008870019.1"/>
</dbReference>
<proteinExistence type="predicted"/>
<gene>
    <name evidence="1" type="ORF">H310_05334</name>
</gene>
<dbReference type="EMBL" id="KI913960">
    <property type="protein sequence ID" value="ETW02857.1"/>
    <property type="molecule type" value="Genomic_DNA"/>
</dbReference>
<dbReference type="GeneID" id="20082384"/>
<protein>
    <recommendedName>
        <fullName evidence="2">BZIP domain-containing protein</fullName>
    </recommendedName>
</protein>
<sequence>MENAGAPRRSDEERLQRRRERCKINQRKYRANLRVSKNLERLDMEELGRVNQRLEGHIDAIDRLGLWCHAEEQSLLEYLRLFEHGYSRSERQDAFLRFFVDPDGWCNDQRGVEVVRSMWTSYMSSFTYLHIECARITPLLNTRDGALVELHCSAELGMNMVTIQTIFPQVMCRPDLVATMLRTPLLLPVHTTYLFNQHKQVTWQASNANVVEALLHQFGNLDDVAVAAAKTAIQPNATLLEGPDSVKRS</sequence>
<accession>A0A024UAF8</accession>
<evidence type="ECO:0000313" key="1">
    <source>
        <dbReference type="EMBL" id="ETW02857.1"/>
    </source>
</evidence>
<name>A0A024UAF8_9STRA</name>
<evidence type="ECO:0008006" key="2">
    <source>
        <dbReference type="Google" id="ProtNLM"/>
    </source>
</evidence>
<dbReference type="AlphaFoldDB" id="A0A024UAF8"/>
<dbReference type="VEuPathDB" id="FungiDB:H310_05334"/>
<reference evidence="1" key="1">
    <citation type="submission" date="2013-12" db="EMBL/GenBank/DDBJ databases">
        <title>The Genome Sequence of Aphanomyces invadans NJM9701.</title>
        <authorList>
            <consortium name="The Broad Institute Genomics Platform"/>
            <person name="Russ C."/>
            <person name="Tyler B."/>
            <person name="van West P."/>
            <person name="Dieguez-Uribeondo J."/>
            <person name="Young S.K."/>
            <person name="Zeng Q."/>
            <person name="Gargeya S."/>
            <person name="Fitzgerald M."/>
            <person name="Abouelleil A."/>
            <person name="Alvarado L."/>
            <person name="Chapman S.B."/>
            <person name="Gainer-Dewar J."/>
            <person name="Goldberg J."/>
            <person name="Griggs A."/>
            <person name="Gujja S."/>
            <person name="Hansen M."/>
            <person name="Howarth C."/>
            <person name="Imamovic A."/>
            <person name="Ireland A."/>
            <person name="Larimer J."/>
            <person name="McCowan C."/>
            <person name="Murphy C."/>
            <person name="Pearson M."/>
            <person name="Poon T.W."/>
            <person name="Priest M."/>
            <person name="Roberts A."/>
            <person name="Saif S."/>
            <person name="Shea T."/>
            <person name="Sykes S."/>
            <person name="Wortman J."/>
            <person name="Nusbaum C."/>
            <person name="Birren B."/>
        </authorList>
    </citation>
    <scope>NUCLEOTIDE SEQUENCE [LARGE SCALE GENOMIC DNA]</scope>
    <source>
        <strain evidence="1">NJM9701</strain>
    </source>
</reference>
<organism evidence="1">
    <name type="scientific">Aphanomyces invadans</name>
    <dbReference type="NCBI Taxonomy" id="157072"/>
    <lineage>
        <taxon>Eukaryota</taxon>
        <taxon>Sar</taxon>
        <taxon>Stramenopiles</taxon>
        <taxon>Oomycota</taxon>
        <taxon>Saprolegniomycetes</taxon>
        <taxon>Saprolegniales</taxon>
        <taxon>Verrucalvaceae</taxon>
        <taxon>Aphanomyces</taxon>
    </lineage>
</organism>
<dbReference type="OrthoDB" id="96557at2759"/>